<dbReference type="EMBL" id="JAACXV010014294">
    <property type="protein sequence ID" value="KAF7268891.1"/>
    <property type="molecule type" value="Genomic_DNA"/>
</dbReference>
<feature type="region of interest" description="Disordered" evidence="1">
    <location>
        <begin position="47"/>
        <end position="85"/>
    </location>
</feature>
<feature type="region of interest" description="Disordered" evidence="1">
    <location>
        <begin position="1"/>
        <end position="23"/>
    </location>
</feature>
<evidence type="ECO:0000256" key="1">
    <source>
        <dbReference type="SAM" id="MobiDB-lite"/>
    </source>
</evidence>
<reference evidence="2" key="1">
    <citation type="submission" date="2020-08" db="EMBL/GenBank/DDBJ databases">
        <title>Genome sequencing and assembly of the red palm weevil Rhynchophorus ferrugineus.</title>
        <authorList>
            <person name="Dias G.B."/>
            <person name="Bergman C.M."/>
            <person name="Manee M."/>
        </authorList>
    </citation>
    <scope>NUCLEOTIDE SEQUENCE</scope>
    <source>
        <strain evidence="2">AA-2017</strain>
        <tissue evidence="2">Whole larva</tissue>
    </source>
</reference>
<accession>A0A834M5P9</accession>
<dbReference type="Proteomes" id="UP000625711">
    <property type="component" value="Unassembled WGS sequence"/>
</dbReference>
<protein>
    <submittedName>
        <fullName evidence="2">Uncharacterized protein</fullName>
    </submittedName>
</protein>
<evidence type="ECO:0000313" key="2">
    <source>
        <dbReference type="EMBL" id="KAF7268891.1"/>
    </source>
</evidence>
<sequence length="85" mass="8561">MTVCSGPYAGVAGGTSPASYPSRQIPKLNSEILADKRAAIYISISPLSQRSGGGGLSRRGWGGERLPVWENGGGAAAEGDELAAG</sequence>
<name>A0A834M5P9_RHYFE</name>
<gene>
    <name evidence="2" type="ORF">GWI33_018033</name>
</gene>
<keyword evidence="3" id="KW-1185">Reference proteome</keyword>
<proteinExistence type="predicted"/>
<organism evidence="2 3">
    <name type="scientific">Rhynchophorus ferrugineus</name>
    <name type="common">Red palm weevil</name>
    <name type="synonym">Curculio ferrugineus</name>
    <dbReference type="NCBI Taxonomy" id="354439"/>
    <lineage>
        <taxon>Eukaryota</taxon>
        <taxon>Metazoa</taxon>
        <taxon>Ecdysozoa</taxon>
        <taxon>Arthropoda</taxon>
        <taxon>Hexapoda</taxon>
        <taxon>Insecta</taxon>
        <taxon>Pterygota</taxon>
        <taxon>Neoptera</taxon>
        <taxon>Endopterygota</taxon>
        <taxon>Coleoptera</taxon>
        <taxon>Polyphaga</taxon>
        <taxon>Cucujiformia</taxon>
        <taxon>Curculionidae</taxon>
        <taxon>Dryophthorinae</taxon>
        <taxon>Rhynchophorus</taxon>
    </lineage>
</organism>
<dbReference type="AlphaFoldDB" id="A0A834M5P9"/>
<comment type="caution">
    <text evidence="2">The sequence shown here is derived from an EMBL/GenBank/DDBJ whole genome shotgun (WGS) entry which is preliminary data.</text>
</comment>
<evidence type="ECO:0000313" key="3">
    <source>
        <dbReference type="Proteomes" id="UP000625711"/>
    </source>
</evidence>